<evidence type="ECO:0000256" key="5">
    <source>
        <dbReference type="ARBA" id="ARBA00022840"/>
    </source>
</evidence>
<name>A0A934RM12_9BACT</name>
<dbReference type="InterPro" id="IPR011994">
    <property type="entry name" value="Cytidylate_kinase_dom"/>
</dbReference>
<comment type="catalytic activity">
    <reaction evidence="7 8">
        <text>CMP + ATP = CDP + ADP</text>
        <dbReference type="Rhea" id="RHEA:11600"/>
        <dbReference type="ChEBI" id="CHEBI:30616"/>
        <dbReference type="ChEBI" id="CHEBI:58069"/>
        <dbReference type="ChEBI" id="CHEBI:60377"/>
        <dbReference type="ChEBI" id="CHEBI:456216"/>
        <dbReference type="EC" id="2.7.4.25"/>
    </reaction>
</comment>
<dbReference type="RefSeq" id="WP_200391297.1">
    <property type="nucleotide sequence ID" value="NZ_JAENIO010000014.1"/>
</dbReference>
<comment type="catalytic activity">
    <reaction evidence="6 8">
        <text>dCMP + ATP = dCDP + ADP</text>
        <dbReference type="Rhea" id="RHEA:25094"/>
        <dbReference type="ChEBI" id="CHEBI:30616"/>
        <dbReference type="ChEBI" id="CHEBI:57566"/>
        <dbReference type="ChEBI" id="CHEBI:58593"/>
        <dbReference type="ChEBI" id="CHEBI:456216"/>
        <dbReference type="EC" id="2.7.4.25"/>
    </reaction>
</comment>
<evidence type="ECO:0000256" key="7">
    <source>
        <dbReference type="ARBA" id="ARBA00048478"/>
    </source>
</evidence>
<dbReference type="GO" id="GO:0006220">
    <property type="term" value="P:pyrimidine nucleotide metabolic process"/>
    <property type="evidence" value="ECO:0007669"/>
    <property type="project" value="UniProtKB-UniRule"/>
</dbReference>
<evidence type="ECO:0000256" key="4">
    <source>
        <dbReference type="ARBA" id="ARBA00022777"/>
    </source>
</evidence>
<evidence type="ECO:0000256" key="2">
    <source>
        <dbReference type="ARBA" id="ARBA00022679"/>
    </source>
</evidence>
<evidence type="ECO:0000313" key="11">
    <source>
        <dbReference type="EMBL" id="MBK1833864.1"/>
    </source>
</evidence>
<dbReference type="GO" id="GO:0005829">
    <property type="term" value="C:cytosol"/>
    <property type="evidence" value="ECO:0007669"/>
    <property type="project" value="TreeGrafter"/>
</dbReference>
<gene>
    <name evidence="8 11" type="primary">cmk</name>
    <name evidence="11" type="ORF">JIN78_07320</name>
</gene>
<keyword evidence="3 8" id="KW-0547">Nucleotide-binding</keyword>
<dbReference type="Gene3D" id="3.40.50.300">
    <property type="entry name" value="P-loop containing nucleotide triphosphate hydrolases"/>
    <property type="match status" value="1"/>
</dbReference>
<reference evidence="11" key="1">
    <citation type="submission" date="2021-01" db="EMBL/GenBank/DDBJ databases">
        <title>Modified the classification status of verrucomicrobia.</title>
        <authorList>
            <person name="Feng X."/>
        </authorList>
    </citation>
    <scope>NUCLEOTIDE SEQUENCE</scope>
    <source>
        <strain evidence="11">KCTC 12986</strain>
    </source>
</reference>
<evidence type="ECO:0000256" key="6">
    <source>
        <dbReference type="ARBA" id="ARBA00047615"/>
    </source>
</evidence>
<comment type="subcellular location">
    <subcellularLocation>
        <location evidence="8">Cytoplasm</location>
    </subcellularLocation>
</comment>
<comment type="caution">
    <text evidence="11">The sequence shown here is derived from an EMBL/GenBank/DDBJ whole genome shotgun (WGS) entry which is preliminary data.</text>
</comment>
<keyword evidence="4 8" id="KW-0418">Kinase</keyword>
<dbReference type="EMBL" id="JAENIO010000014">
    <property type="protein sequence ID" value="MBK1833864.1"/>
    <property type="molecule type" value="Genomic_DNA"/>
</dbReference>
<organism evidence="11 12">
    <name type="scientific">Roseibacillus ishigakijimensis</name>
    <dbReference type="NCBI Taxonomy" id="454146"/>
    <lineage>
        <taxon>Bacteria</taxon>
        <taxon>Pseudomonadati</taxon>
        <taxon>Verrucomicrobiota</taxon>
        <taxon>Verrucomicrobiia</taxon>
        <taxon>Verrucomicrobiales</taxon>
        <taxon>Verrucomicrobiaceae</taxon>
        <taxon>Roseibacillus</taxon>
    </lineage>
</organism>
<dbReference type="GO" id="GO:0036431">
    <property type="term" value="F:dCMP kinase activity"/>
    <property type="evidence" value="ECO:0007669"/>
    <property type="project" value="InterPro"/>
</dbReference>
<dbReference type="NCBIfam" id="TIGR00017">
    <property type="entry name" value="cmk"/>
    <property type="match status" value="1"/>
</dbReference>
<sequence>MTTFRAIAIDGPAASGKSTVARRLAEDWGLTMVNSGAMYRAVTWEVLRRDIAPEASAEIVALLPQVQWGCVIRDGQTVMKVDEVEPTLEQLKSDEVNAAVSHIAAIPEVRELLVAKQREFLALGDLVMEGRDIGTVVFPDTPYKVFVTASEEVRSQRRAAEGADDAVSERDKRDSERKTSPLRVADGAILVDSSDLAIEEVVAKVKEELTHLGWNA</sequence>
<evidence type="ECO:0000259" key="10">
    <source>
        <dbReference type="Pfam" id="PF02224"/>
    </source>
</evidence>
<dbReference type="HAMAP" id="MF_00238">
    <property type="entry name" value="Cytidyl_kinase_type1"/>
    <property type="match status" value="1"/>
</dbReference>
<keyword evidence="12" id="KW-1185">Reference proteome</keyword>
<dbReference type="AlphaFoldDB" id="A0A934RM12"/>
<dbReference type="EC" id="2.7.4.25" evidence="8"/>
<evidence type="ECO:0000256" key="9">
    <source>
        <dbReference type="SAM" id="MobiDB-lite"/>
    </source>
</evidence>
<keyword evidence="2 8" id="KW-0808">Transferase</keyword>
<comment type="similarity">
    <text evidence="1 8">Belongs to the cytidylate kinase family. Type 1 subfamily.</text>
</comment>
<evidence type="ECO:0000256" key="3">
    <source>
        <dbReference type="ARBA" id="ARBA00022741"/>
    </source>
</evidence>
<proteinExistence type="inferred from homology"/>
<dbReference type="InterPro" id="IPR027417">
    <property type="entry name" value="P-loop_NTPase"/>
</dbReference>
<dbReference type="GO" id="GO:0005524">
    <property type="term" value="F:ATP binding"/>
    <property type="evidence" value="ECO:0007669"/>
    <property type="project" value="UniProtKB-UniRule"/>
</dbReference>
<dbReference type="CDD" id="cd02020">
    <property type="entry name" value="CMPK"/>
    <property type="match status" value="1"/>
</dbReference>
<feature type="region of interest" description="Disordered" evidence="9">
    <location>
        <begin position="157"/>
        <end position="180"/>
    </location>
</feature>
<dbReference type="Pfam" id="PF02224">
    <property type="entry name" value="Cytidylate_kin"/>
    <property type="match status" value="1"/>
</dbReference>
<evidence type="ECO:0000256" key="8">
    <source>
        <dbReference type="HAMAP-Rule" id="MF_00238"/>
    </source>
</evidence>
<feature type="binding site" evidence="8">
    <location>
        <begin position="11"/>
        <end position="19"/>
    </location>
    <ligand>
        <name>ATP</name>
        <dbReference type="ChEBI" id="CHEBI:30616"/>
    </ligand>
</feature>
<dbReference type="InterPro" id="IPR003136">
    <property type="entry name" value="Cytidylate_kin"/>
</dbReference>
<dbReference type="Proteomes" id="UP000604083">
    <property type="component" value="Unassembled WGS sequence"/>
</dbReference>
<feature type="compositionally biased region" description="Basic and acidic residues" evidence="9">
    <location>
        <begin position="157"/>
        <end position="179"/>
    </location>
</feature>
<dbReference type="PANTHER" id="PTHR21299:SF2">
    <property type="entry name" value="CYTIDYLATE KINASE"/>
    <property type="match status" value="1"/>
</dbReference>
<evidence type="ECO:0000313" key="12">
    <source>
        <dbReference type="Proteomes" id="UP000604083"/>
    </source>
</evidence>
<protein>
    <recommendedName>
        <fullName evidence="8">Cytidylate kinase</fullName>
        <shortName evidence="8">CK</shortName>
        <ecNumber evidence="8">2.7.4.25</ecNumber>
    </recommendedName>
    <alternativeName>
        <fullName evidence="8">Cytidine monophosphate kinase</fullName>
        <shortName evidence="8">CMP kinase</shortName>
    </alternativeName>
</protein>
<dbReference type="PANTHER" id="PTHR21299">
    <property type="entry name" value="CYTIDYLATE KINASE/PANTOATE-BETA-ALANINE LIGASE"/>
    <property type="match status" value="1"/>
</dbReference>
<dbReference type="GO" id="GO:0015949">
    <property type="term" value="P:nucleobase-containing small molecule interconversion"/>
    <property type="evidence" value="ECO:0007669"/>
    <property type="project" value="TreeGrafter"/>
</dbReference>
<evidence type="ECO:0000256" key="1">
    <source>
        <dbReference type="ARBA" id="ARBA00009427"/>
    </source>
</evidence>
<keyword evidence="8" id="KW-0963">Cytoplasm</keyword>
<keyword evidence="5 8" id="KW-0067">ATP-binding</keyword>
<accession>A0A934RM12</accession>
<dbReference type="SUPFAM" id="SSF52540">
    <property type="entry name" value="P-loop containing nucleoside triphosphate hydrolases"/>
    <property type="match status" value="1"/>
</dbReference>
<feature type="domain" description="Cytidylate kinase" evidence="10">
    <location>
        <begin position="7"/>
        <end position="208"/>
    </location>
</feature>